<comment type="caution">
    <text evidence="2">The sequence shown here is derived from an EMBL/GenBank/DDBJ whole genome shotgun (WGS) entry which is preliminary data.</text>
</comment>
<dbReference type="Gene3D" id="1.10.260.40">
    <property type="entry name" value="lambda repressor-like DNA-binding domains"/>
    <property type="match status" value="1"/>
</dbReference>
<dbReference type="Pfam" id="PF13443">
    <property type="entry name" value="HTH_26"/>
    <property type="match status" value="1"/>
</dbReference>
<evidence type="ECO:0000313" key="2">
    <source>
        <dbReference type="EMBL" id="OAQ06723.1"/>
    </source>
</evidence>
<dbReference type="PROSITE" id="PS50943">
    <property type="entry name" value="HTH_CROC1"/>
    <property type="match status" value="1"/>
</dbReference>
<evidence type="ECO:0000313" key="3">
    <source>
        <dbReference type="Proteomes" id="UP000078520"/>
    </source>
</evidence>
<dbReference type="InterPro" id="IPR010982">
    <property type="entry name" value="Lambda_DNA-bd_dom_sf"/>
</dbReference>
<dbReference type="RefSeq" id="WP_064208405.1">
    <property type="nucleotide sequence ID" value="NZ_LVKC01000003.1"/>
</dbReference>
<dbReference type="EMBL" id="LVKI01000052">
    <property type="protein sequence ID" value="OAQ06723.1"/>
    <property type="molecule type" value="Genomic_DNA"/>
</dbReference>
<dbReference type="CDD" id="cd00093">
    <property type="entry name" value="HTH_XRE"/>
    <property type="match status" value="1"/>
</dbReference>
<dbReference type="OrthoDB" id="2899891at2"/>
<dbReference type="GO" id="GO:0003677">
    <property type="term" value="F:DNA binding"/>
    <property type="evidence" value="ECO:0007669"/>
    <property type="project" value="InterPro"/>
</dbReference>
<feature type="domain" description="HTH cro/C1-type" evidence="1">
    <location>
        <begin position="5"/>
        <end position="60"/>
    </location>
</feature>
<dbReference type="SUPFAM" id="SSF47413">
    <property type="entry name" value="lambda repressor-like DNA-binding domains"/>
    <property type="match status" value="1"/>
</dbReference>
<gene>
    <name evidence="2" type="ORF">A3O14_07605</name>
</gene>
<organism evidence="2 3">
    <name type="scientific">Ligilactobacillus aviarius</name>
    <dbReference type="NCBI Taxonomy" id="1606"/>
    <lineage>
        <taxon>Bacteria</taxon>
        <taxon>Bacillati</taxon>
        <taxon>Bacillota</taxon>
        <taxon>Bacilli</taxon>
        <taxon>Lactobacillales</taxon>
        <taxon>Lactobacillaceae</taxon>
        <taxon>Ligilactobacillus</taxon>
    </lineage>
</organism>
<sequence length="66" mass="7381">MKNNLRVILATKRMKISELHEMTGISKGTLTAIFYERAKQPSITTFQKISKALNVSIDNLVGGCNR</sequence>
<evidence type="ECO:0000259" key="1">
    <source>
        <dbReference type="PROSITE" id="PS50943"/>
    </source>
</evidence>
<dbReference type="Proteomes" id="UP000078520">
    <property type="component" value="Unassembled WGS sequence"/>
</dbReference>
<dbReference type="AlphaFoldDB" id="A0A179CDB3"/>
<dbReference type="InterPro" id="IPR001387">
    <property type="entry name" value="Cro/C1-type_HTH"/>
</dbReference>
<protein>
    <submittedName>
        <fullName evidence="2">Transcriptional regulator</fullName>
    </submittedName>
</protein>
<accession>A0A179CDB3</accession>
<dbReference type="SMART" id="SM00530">
    <property type="entry name" value="HTH_XRE"/>
    <property type="match status" value="1"/>
</dbReference>
<name>A0A179CDB3_9LACO</name>
<reference evidence="3" key="1">
    <citation type="submission" date="2016-03" db="EMBL/GenBank/DDBJ databases">
        <authorList>
            <person name="Johnson T.J."/>
            <person name="Youmans B."/>
            <person name="Case K."/>
            <person name="Noll S."/>
        </authorList>
    </citation>
    <scope>NUCLEOTIDE SEQUENCE [LARGE SCALE GENOMIC DNA]</scope>
    <source>
        <strain evidence="3">UMNLAv8</strain>
    </source>
</reference>
<proteinExistence type="predicted"/>